<dbReference type="RefSeq" id="WP_218283774.1">
    <property type="nucleotide sequence ID" value="NZ_CP078093.1"/>
</dbReference>
<comment type="similarity">
    <text evidence="2">Belongs to the amino acid-polyamine-organocation (APC) superfamily. Spore germination protein (SGP) (TC 2.A.3.9) family.</text>
</comment>
<feature type="transmembrane region" description="Helical" evidence="8">
    <location>
        <begin position="39"/>
        <end position="59"/>
    </location>
</feature>
<gene>
    <name evidence="9" type="ORF">KVH43_05080</name>
</gene>
<reference evidence="9" key="1">
    <citation type="submission" date="2021-07" db="EMBL/GenBank/DDBJ databases">
        <title>Complete genome sequence of Crassaminicella sp. 143-21, isolated from a deep-sea hydrothermal vent.</title>
        <authorList>
            <person name="Li X."/>
        </authorList>
    </citation>
    <scope>NUCLEOTIDE SEQUENCE</scope>
    <source>
        <strain evidence="9">143-21</strain>
    </source>
</reference>
<keyword evidence="7 8" id="KW-0472">Membrane</keyword>
<sequence length="364" mass="41905">MTDYITNRQIAFIIFGALVGYGVMGLPKNVAESSGTGGWFTLIVVTFIVMIITYMVTYLSYVHKNKTIYEYSQILTGKVVTYIFMNLYIFYYFLVFSMLGRISSETIKLSILLRTPVWALSFVFFSIAYYALTKRLRVIARICEIYGVIIIVVTVMMHFAMFTQGKFINLKPFFVMEDLPAYLKASVKLIFPFLGVEILTVIPFNKKNSKNVLKYTVFIVAFVGIIYILVAESCISVMSVDGIIHYNDAVLATIRRIDIQSLQFIRRLDGIFLIIWIMAIFCTMIIWAYGGIFLLSKFFKKVHFNYLALVVVIMAYIVSLIPTTFEQVQKILNYVSYYGLVCMVLIPAILFFITKVKKYDKKVQ</sequence>
<dbReference type="InterPro" id="IPR004761">
    <property type="entry name" value="Spore_GerAB"/>
</dbReference>
<keyword evidence="10" id="KW-1185">Reference proteome</keyword>
<evidence type="ECO:0000313" key="10">
    <source>
        <dbReference type="Proteomes" id="UP000886818"/>
    </source>
</evidence>
<evidence type="ECO:0000256" key="1">
    <source>
        <dbReference type="ARBA" id="ARBA00004141"/>
    </source>
</evidence>
<organism evidence="9 10">
    <name type="scientific">Crassaminicella indica</name>
    <dbReference type="NCBI Taxonomy" id="2855394"/>
    <lineage>
        <taxon>Bacteria</taxon>
        <taxon>Bacillati</taxon>
        <taxon>Bacillota</taxon>
        <taxon>Clostridia</taxon>
        <taxon>Eubacteriales</taxon>
        <taxon>Clostridiaceae</taxon>
        <taxon>Crassaminicella</taxon>
    </lineage>
</organism>
<dbReference type="Pfam" id="PF03845">
    <property type="entry name" value="Spore_permease"/>
    <property type="match status" value="1"/>
</dbReference>
<evidence type="ECO:0000256" key="2">
    <source>
        <dbReference type="ARBA" id="ARBA00007998"/>
    </source>
</evidence>
<dbReference type="Proteomes" id="UP000886818">
    <property type="component" value="Chromosome"/>
</dbReference>
<feature type="transmembrane region" description="Helical" evidence="8">
    <location>
        <begin position="212"/>
        <end position="230"/>
    </location>
</feature>
<accession>A0ABX8RGP2</accession>
<dbReference type="EMBL" id="CP078093">
    <property type="protein sequence ID" value="QXM07085.1"/>
    <property type="molecule type" value="Genomic_DNA"/>
</dbReference>
<evidence type="ECO:0000313" key="9">
    <source>
        <dbReference type="EMBL" id="QXM07085.1"/>
    </source>
</evidence>
<feature type="transmembrane region" description="Helical" evidence="8">
    <location>
        <begin position="185"/>
        <end position="205"/>
    </location>
</feature>
<evidence type="ECO:0000256" key="6">
    <source>
        <dbReference type="ARBA" id="ARBA00022989"/>
    </source>
</evidence>
<evidence type="ECO:0000256" key="3">
    <source>
        <dbReference type="ARBA" id="ARBA00022448"/>
    </source>
</evidence>
<keyword evidence="5 8" id="KW-0812">Transmembrane</keyword>
<comment type="subcellular location">
    <subcellularLocation>
        <location evidence="1">Membrane</location>
        <topology evidence="1">Multi-pass membrane protein</topology>
    </subcellularLocation>
</comment>
<feature type="transmembrane region" description="Helical" evidence="8">
    <location>
        <begin position="271"/>
        <end position="294"/>
    </location>
</feature>
<name>A0ABX8RGP2_9CLOT</name>
<feature type="transmembrane region" description="Helical" evidence="8">
    <location>
        <begin position="306"/>
        <end position="325"/>
    </location>
</feature>
<keyword evidence="6 8" id="KW-1133">Transmembrane helix</keyword>
<evidence type="ECO:0000256" key="5">
    <source>
        <dbReference type="ARBA" id="ARBA00022692"/>
    </source>
</evidence>
<keyword evidence="3" id="KW-0813">Transport</keyword>
<dbReference type="NCBIfam" id="TIGR00912">
    <property type="entry name" value="2A0309"/>
    <property type="match status" value="1"/>
</dbReference>
<feature type="transmembrane region" description="Helical" evidence="8">
    <location>
        <begin position="144"/>
        <end position="165"/>
    </location>
</feature>
<protein>
    <submittedName>
        <fullName evidence="9">Spore germination protein</fullName>
    </submittedName>
</protein>
<feature type="transmembrane region" description="Helical" evidence="8">
    <location>
        <begin position="9"/>
        <end position="27"/>
    </location>
</feature>
<dbReference type="PANTHER" id="PTHR34975:SF2">
    <property type="entry name" value="SPORE GERMINATION PROTEIN A2"/>
    <property type="match status" value="1"/>
</dbReference>
<evidence type="ECO:0000256" key="7">
    <source>
        <dbReference type="ARBA" id="ARBA00023136"/>
    </source>
</evidence>
<evidence type="ECO:0000256" key="8">
    <source>
        <dbReference type="SAM" id="Phobius"/>
    </source>
</evidence>
<keyword evidence="4" id="KW-0309">Germination</keyword>
<feature type="transmembrane region" description="Helical" evidence="8">
    <location>
        <begin position="111"/>
        <end position="132"/>
    </location>
</feature>
<feature type="transmembrane region" description="Helical" evidence="8">
    <location>
        <begin position="331"/>
        <end position="353"/>
    </location>
</feature>
<feature type="transmembrane region" description="Helical" evidence="8">
    <location>
        <begin position="79"/>
        <end position="99"/>
    </location>
</feature>
<proteinExistence type="inferred from homology"/>
<dbReference type="PANTHER" id="PTHR34975">
    <property type="entry name" value="SPORE GERMINATION PROTEIN A2"/>
    <property type="match status" value="1"/>
</dbReference>
<evidence type="ECO:0000256" key="4">
    <source>
        <dbReference type="ARBA" id="ARBA00022544"/>
    </source>
</evidence>